<dbReference type="PANTHER" id="PTHR33392">
    <property type="entry name" value="POLYISOPRENYL-TEICHOIC ACID--PEPTIDOGLYCAN TEICHOIC ACID TRANSFERASE TAGU"/>
    <property type="match status" value="1"/>
</dbReference>
<comment type="similarity">
    <text evidence="1">Belongs to the LytR/CpsA/Psr (LCP) family.</text>
</comment>
<dbReference type="EMBL" id="CP129013">
    <property type="protein sequence ID" value="WLR41511.1"/>
    <property type="molecule type" value="Genomic_DNA"/>
</dbReference>
<reference evidence="6 7" key="1">
    <citation type="submission" date="2023-06" db="EMBL/GenBank/DDBJ databases">
        <title>Five Gram-positive bacteria isolated from mangrove sediments in Shenzhen, Guangdong, China.</title>
        <authorList>
            <person name="Yu S."/>
            <person name="Zheng W."/>
            <person name="Huang Y."/>
        </authorList>
    </citation>
    <scope>NUCLEOTIDE SEQUENCE [LARGE SCALE GENOMIC DNA]</scope>
    <source>
        <strain evidence="6 7">SaN35-3</strain>
    </source>
</reference>
<evidence type="ECO:0000256" key="1">
    <source>
        <dbReference type="ARBA" id="ARBA00006068"/>
    </source>
</evidence>
<name>A0ABY9JQ35_9BACI</name>
<protein>
    <submittedName>
        <fullName evidence="6">LCP family protein</fullName>
    </submittedName>
</protein>
<dbReference type="InterPro" id="IPR050922">
    <property type="entry name" value="LytR/CpsA/Psr_CW_biosynth"/>
</dbReference>
<keyword evidence="7" id="KW-1185">Reference proteome</keyword>
<sequence length="310" mass="34922">MKKRKLKWLWITLSVFGVLILGTGAYGYYMWDKTQKTVATIHEDIDSNLTEKAIKEDKVPISVLLMGVDERSGDRGRSDSLILLTVNPNKESTKMVSIQRDTRTEIIGNGTIEKINHAYARGGAQMTIDTVENFLDVPINYFVKVNMESFQEIVDAVGGINVYNDLQFSYGGYDFPVGDITLETGEEALAFTRMRKGDTRGDYGRMLRQREVIEGVIEKGANIASITKFDNILEVVENNIKTNLTFDEMWSIQSNYTAAIKNIDKQALEGTGKYIDGVSYQIVTDEDRNTLSQKLKEHLEISSDTAKNNE</sequence>
<accession>A0ABY9JQ35</accession>
<dbReference type="Proteomes" id="UP001197974">
    <property type="component" value="Chromosome"/>
</dbReference>
<proteinExistence type="inferred from homology"/>
<gene>
    <name evidence="6" type="ORF">LC087_11485</name>
</gene>
<keyword evidence="2" id="KW-0812">Transmembrane</keyword>
<evidence type="ECO:0000313" key="6">
    <source>
        <dbReference type="EMBL" id="WLR41511.1"/>
    </source>
</evidence>
<evidence type="ECO:0000313" key="7">
    <source>
        <dbReference type="Proteomes" id="UP001197974"/>
    </source>
</evidence>
<dbReference type="Gene3D" id="3.40.630.190">
    <property type="entry name" value="LCP protein"/>
    <property type="match status" value="1"/>
</dbReference>
<feature type="domain" description="Cell envelope-related transcriptional attenuator" evidence="5">
    <location>
        <begin position="77"/>
        <end position="220"/>
    </location>
</feature>
<keyword evidence="3" id="KW-0735">Signal-anchor</keyword>
<keyword evidence="4" id="KW-1133">Transmembrane helix</keyword>
<evidence type="ECO:0000256" key="4">
    <source>
        <dbReference type="ARBA" id="ARBA00022989"/>
    </source>
</evidence>
<organism evidence="6 7">
    <name type="scientific">Bacillus carboniphilus</name>
    <dbReference type="NCBI Taxonomy" id="86663"/>
    <lineage>
        <taxon>Bacteria</taxon>
        <taxon>Bacillati</taxon>
        <taxon>Bacillota</taxon>
        <taxon>Bacilli</taxon>
        <taxon>Bacillales</taxon>
        <taxon>Bacillaceae</taxon>
        <taxon>Bacillus</taxon>
    </lineage>
</organism>
<dbReference type="Pfam" id="PF03816">
    <property type="entry name" value="LytR_cpsA_psr"/>
    <property type="match status" value="1"/>
</dbReference>
<evidence type="ECO:0000259" key="5">
    <source>
        <dbReference type="Pfam" id="PF03816"/>
    </source>
</evidence>
<keyword evidence="4" id="KW-0472">Membrane</keyword>
<evidence type="ECO:0000256" key="3">
    <source>
        <dbReference type="ARBA" id="ARBA00022968"/>
    </source>
</evidence>
<dbReference type="RefSeq" id="WP_226541657.1">
    <property type="nucleotide sequence ID" value="NZ_CP129013.1"/>
</dbReference>
<dbReference type="InterPro" id="IPR004474">
    <property type="entry name" value="LytR_CpsA_psr"/>
</dbReference>
<dbReference type="PANTHER" id="PTHR33392:SF6">
    <property type="entry name" value="POLYISOPRENYL-TEICHOIC ACID--PEPTIDOGLYCAN TEICHOIC ACID TRANSFERASE TAGU"/>
    <property type="match status" value="1"/>
</dbReference>
<dbReference type="NCBIfam" id="TIGR00350">
    <property type="entry name" value="lytR_cpsA_psr"/>
    <property type="match status" value="1"/>
</dbReference>
<evidence type="ECO:0000256" key="2">
    <source>
        <dbReference type="ARBA" id="ARBA00022692"/>
    </source>
</evidence>